<dbReference type="Gene3D" id="3.40.50.2300">
    <property type="match status" value="2"/>
</dbReference>
<evidence type="ECO:0000256" key="1">
    <source>
        <dbReference type="ARBA" id="ARBA00001946"/>
    </source>
</evidence>
<dbReference type="InterPro" id="IPR035919">
    <property type="entry name" value="EAL_sf"/>
</dbReference>
<dbReference type="NCBIfam" id="TIGR00229">
    <property type="entry name" value="sensory_box"/>
    <property type="match status" value="1"/>
</dbReference>
<dbReference type="InterPro" id="IPR001633">
    <property type="entry name" value="EAL_dom"/>
</dbReference>
<evidence type="ECO:0000313" key="2">
    <source>
        <dbReference type="EMBL" id="SPY46229.1"/>
    </source>
</evidence>
<dbReference type="Pfam" id="PF00990">
    <property type="entry name" value="GGDEF"/>
    <property type="match status" value="1"/>
</dbReference>
<dbReference type="PANTHER" id="PTHR44757:SF4">
    <property type="entry name" value="DIGUANYLATE CYCLASE DGCE-RELATED"/>
    <property type="match status" value="1"/>
</dbReference>
<sequence length="1051" mass="119788">MVLRWFSIALFLISTSVFADSVKTQNVLVIHSYHQGLGWTDAVQSGLEDITANKNIALNVSYMDSKRYQSKAYLHELVAIYRIKLRSEKYSAIVVTDDRALWLIDQLGSEIGNTPVIIGGINNYSASKHQSIAKVAGFIELQDAGDNIQLALNVKPNLKQVFLIADDTLTGKSMWQSARNYLRQHPNPDITFTRMGQYSFKEMFDQAKWLPQDSAVIFLSYFIDGLGNYMPSDEFLSQFTANASAPVFVPYSYMLNYGALGGVVTSGYKLGLGLGELLEQVLQGKVTHYPYIRPNKNEVMFNYQALSRWGISIGNEQALVVNRPLSWFERHHKELKTLGFVVLVMGSVIILLSLMIRHLRRSEQQLQRSQALFETVFDQSFQYIGILDLHGHLVSANLALQEMLGDDGVKFDRPIWRWLCWNSDTASQLNQAFLAADTEFLLRFEAKAQSQNDGIRILDISLKAMPYQAATEPQILFEARDMTSRRQMEQKLREREVSYHLLYEQQPVILLTIDNSARIQSVNQFAADLLGYHKRDLLGHKITEFYLEGILPPHQIISHSGVESREVWRRQVQYRRADGETVWVRETVRQAQAKHQLLIVGEDITSTRELEQRLAYQANHDYLTGLYNRSYFESQLELALDEVQQQDVQHAMLYIDLDQFKVINDTAGHEAGDEALKQVALGLQNLATENTILARLGGDEFAVILRHCDEEQALALGRKILHLLDDAEFLWQNTRFNFSCSLGIRLIDKTAGSPQQVHAQADTACYVAKDEGRNRLHLYRPDDEELKRREHEMHYVNRIRRALVECRFELYAQQIAPIGRSSKNHHYEILLRMRELDGSIASPGVFIPAAERYNLAHLLDRYVIQQVLSWYQQHPEAIEKLGHCSINLSGQSIGNQEFVKFLLHQIRHSTVPANKICLEITETAAIGNMTQAISLFTQLKELGCLISLDDFGSGLSSFGYLKRMPVDVLKIDGMFVRDIDKDDMDFAMVKAINELAKKMGKQTVAEFVENKAILDKLESLGVDYAQGYYFGQPKPLAELVDDLSQEPEPMI</sequence>
<evidence type="ECO:0000313" key="3">
    <source>
        <dbReference type="Proteomes" id="UP000251647"/>
    </source>
</evidence>
<dbReference type="PROSITE" id="PS50887">
    <property type="entry name" value="GGDEF"/>
    <property type="match status" value="1"/>
</dbReference>
<dbReference type="SUPFAM" id="SSF55073">
    <property type="entry name" value="Nucleotide cyclase"/>
    <property type="match status" value="1"/>
</dbReference>
<gene>
    <name evidence="2" type="primary">gmr_6</name>
    <name evidence="2" type="ORF">NCTC11647_04591</name>
</gene>
<dbReference type="SUPFAM" id="SSF55785">
    <property type="entry name" value="PYP-like sensor domain (PAS domain)"/>
    <property type="match status" value="2"/>
</dbReference>
<dbReference type="InterPro" id="IPR043128">
    <property type="entry name" value="Rev_trsase/Diguanyl_cyclase"/>
</dbReference>
<dbReference type="InterPro" id="IPR000014">
    <property type="entry name" value="PAS"/>
</dbReference>
<comment type="cofactor">
    <cofactor evidence="1">
        <name>Mg(2+)</name>
        <dbReference type="ChEBI" id="CHEBI:18420"/>
    </cofactor>
</comment>
<dbReference type="PROSITE" id="PS50883">
    <property type="entry name" value="EAL"/>
    <property type="match status" value="1"/>
</dbReference>
<dbReference type="InterPro" id="IPR000160">
    <property type="entry name" value="GGDEF_dom"/>
</dbReference>
<dbReference type="SMART" id="SM00267">
    <property type="entry name" value="GGDEF"/>
    <property type="match status" value="1"/>
</dbReference>
<dbReference type="SUPFAM" id="SSF141868">
    <property type="entry name" value="EAL domain-like"/>
    <property type="match status" value="1"/>
</dbReference>
<dbReference type="InterPro" id="IPR029787">
    <property type="entry name" value="Nucleotide_cyclase"/>
</dbReference>
<dbReference type="EC" id="3.1.4.52" evidence="2"/>
<dbReference type="RefSeq" id="WP_005302056.1">
    <property type="nucleotide sequence ID" value="NZ_PYOG01000015.1"/>
</dbReference>
<dbReference type="InterPro" id="IPR052155">
    <property type="entry name" value="Biofilm_reg_signaling"/>
</dbReference>
<dbReference type="InterPro" id="IPR007487">
    <property type="entry name" value="ABC_transpt-TYRBP-like"/>
</dbReference>
<protein>
    <submittedName>
        <fullName evidence="2">Cyclic di-GMP phosphodiesterase Gmr</fullName>
        <ecNumber evidence="2">3.1.4.52</ecNumber>
    </submittedName>
</protein>
<dbReference type="Gene3D" id="3.30.450.20">
    <property type="entry name" value="PAS domain"/>
    <property type="match status" value="2"/>
</dbReference>
<dbReference type="CDD" id="cd01949">
    <property type="entry name" value="GGDEF"/>
    <property type="match status" value="1"/>
</dbReference>
<dbReference type="Pfam" id="PF00563">
    <property type="entry name" value="EAL"/>
    <property type="match status" value="1"/>
</dbReference>
<dbReference type="PANTHER" id="PTHR44757">
    <property type="entry name" value="DIGUANYLATE CYCLASE DGCP"/>
    <property type="match status" value="1"/>
</dbReference>
<dbReference type="Proteomes" id="UP000251647">
    <property type="component" value="Unassembled WGS sequence"/>
</dbReference>
<dbReference type="OrthoDB" id="9816034at2"/>
<dbReference type="CDD" id="cd01948">
    <property type="entry name" value="EAL"/>
    <property type="match status" value="1"/>
</dbReference>
<dbReference type="CDD" id="cd00130">
    <property type="entry name" value="PAS"/>
    <property type="match status" value="1"/>
</dbReference>
<organism evidence="2 3">
    <name type="scientific">Photobacterium damselae</name>
    <dbReference type="NCBI Taxonomy" id="38293"/>
    <lineage>
        <taxon>Bacteria</taxon>
        <taxon>Pseudomonadati</taxon>
        <taxon>Pseudomonadota</taxon>
        <taxon>Gammaproteobacteria</taxon>
        <taxon>Vibrionales</taxon>
        <taxon>Vibrionaceae</taxon>
        <taxon>Photobacterium</taxon>
    </lineage>
</organism>
<dbReference type="NCBIfam" id="TIGR00254">
    <property type="entry name" value="GGDEF"/>
    <property type="match status" value="1"/>
</dbReference>
<dbReference type="SMART" id="SM00052">
    <property type="entry name" value="EAL"/>
    <property type="match status" value="1"/>
</dbReference>
<dbReference type="Gene3D" id="3.20.20.450">
    <property type="entry name" value="EAL domain"/>
    <property type="match status" value="1"/>
</dbReference>
<dbReference type="GO" id="GO:0071111">
    <property type="term" value="F:cyclic-guanylate-specific phosphodiesterase activity"/>
    <property type="evidence" value="ECO:0007669"/>
    <property type="project" value="UniProtKB-EC"/>
</dbReference>
<reference evidence="2 3" key="1">
    <citation type="submission" date="2018-06" db="EMBL/GenBank/DDBJ databases">
        <authorList>
            <consortium name="Pathogen Informatics"/>
            <person name="Doyle S."/>
        </authorList>
    </citation>
    <scope>NUCLEOTIDE SEQUENCE [LARGE SCALE GENOMIC DNA]</scope>
    <source>
        <strain evidence="2 3">NCTC11647</strain>
    </source>
</reference>
<keyword evidence="2" id="KW-0378">Hydrolase</keyword>
<accession>A0A2T3QIA7</accession>
<dbReference type="Gene3D" id="3.30.70.270">
    <property type="match status" value="1"/>
</dbReference>
<dbReference type="Pfam" id="PF13426">
    <property type="entry name" value="PAS_9"/>
    <property type="match status" value="1"/>
</dbReference>
<dbReference type="AlphaFoldDB" id="A0A2T3QIA7"/>
<dbReference type="PROSITE" id="PS50112">
    <property type="entry name" value="PAS"/>
    <property type="match status" value="1"/>
</dbReference>
<dbReference type="Pfam" id="PF04392">
    <property type="entry name" value="ABC_sub_bind"/>
    <property type="match status" value="1"/>
</dbReference>
<name>A0A2T3QIA7_PHODM</name>
<dbReference type="InterPro" id="IPR035965">
    <property type="entry name" value="PAS-like_dom_sf"/>
</dbReference>
<dbReference type="FunFam" id="3.30.70.270:FF:000001">
    <property type="entry name" value="Diguanylate cyclase domain protein"/>
    <property type="match status" value="1"/>
</dbReference>
<proteinExistence type="predicted"/>
<dbReference type="EMBL" id="UATL01000009">
    <property type="protein sequence ID" value="SPY46229.1"/>
    <property type="molecule type" value="Genomic_DNA"/>
</dbReference>